<dbReference type="Proteomes" id="UP000218785">
    <property type="component" value="Chromosome"/>
</dbReference>
<keyword evidence="2" id="KW-1185">Reference proteome</keyword>
<sequence length="59" mass="6611">MQTIQNICCPNCGSAAERHYIFDSQITRTQCPTCDYLMISCTRTGKVIEAYAPGIHAKR</sequence>
<dbReference type="RefSeq" id="WP_096576387.1">
    <property type="nucleotide sequence ID" value="NZ_CAWNJS010000001.1"/>
</dbReference>
<dbReference type="AlphaFoldDB" id="A0A1Z4MZ26"/>
<protein>
    <recommendedName>
        <fullName evidence="3">Replication restart DNA helicase PriA</fullName>
    </recommendedName>
</protein>
<organism evidence="1 2">
    <name type="scientific">Tolypothrix tenuis PCC 7101</name>
    <dbReference type="NCBI Taxonomy" id="231146"/>
    <lineage>
        <taxon>Bacteria</taxon>
        <taxon>Bacillati</taxon>
        <taxon>Cyanobacteriota</taxon>
        <taxon>Cyanophyceae</taxon>
        <taxon>Nostocales</taxon>
        <taxon>Tolypothrichaceae</taxon>
        <taxon>Tolypothrix</taxon>
    </lineage>
</organism>
<gene>
    <name evidence="1" type="ORF">NIES37_26880</name>
</gene>
<evidence type="ECO:0000313" key="2">
    <source>
        <dbReference type="Proteomes" id="UP000218785"/>
    </source>
</evidence>
<name>A0A1Z4MZ26_9CYAN</name>
<reference evidence="1 2" key="1">
    <citation type="submission" date="2017-06" db="EMBL/GenBank/DDBJ databases">
        <title>Genome sequencing of cyanobaciteial culture collection at National Institute for Environmental Studies (NIES).</title>
        <authorList>
            <person name="Hirose Y."/>
            <person name="Shimura Y."/>
            <person name="Fujisawa T."/>
            <person name="Nakamura Y."/>
            <person name="Kawachi M."/>
        </authorList>
    </citation>
    <scope>NUCLEOTIDE SEQUENCE [LARGE SCALE GENOMIC DNA]</scope>
    <source>
        <strain evidence="1 2">NIES-37</strain>
    </source>
</reference>
<accession>A0A1Z4MZ26</accession>
<evidence type="ECO:0000313" key="1">
    <source>
        <dbReference type="EMBL" id="BAY98736.1"/>
    </source>
</evidence>
<dbReference type="KEGG" id="ttq:NIES37_26880"/>
<proteinExistence type="predicted"/>
<dbReference type="EMBL" id="AP018248">
    <property type="protein sequence ID" value="BAY98736.1"/>
    <property type="molecule type" value="Genomic_DNA"/>
</dbReference>
<evidence type="ECO:0008006" key="3">
    <source>
        <dbReference type="Google" id="ProtNLM"/>
    </source>
</evidence>